<organism evidence="1 2">
    <name type="scientific">Sphingomonas ginsenosidimutans</name>
    <dbReference type="NCBI Taxonomy" id="862134"/>
    <lineage>
        <taxon>Bacteria</taxon>
        <taxon>Pseudomonadati</taxon>
        <taxon>Pseudomonadota</taxon>
        <taxon>Alphaproteobacteria</taxon>
        <taxon>Sphingomonadales</taxon>
        <taxon>Sphingomonadaceae</taxon>
        <taxon>Sphingomonas</taxon>
    </lineage>
</organism>
<evidence type="ECO:0000313" key="1">
    <source>
        <dbReference type="EMBL" id="PCG08683.1"/>
    </source>
</evidence>
<dbReference type="Proteomes" id="UP000218784">
    <property type="component" value="Unassembled WGS sequence"/>
</dbReference>
<dbReference type="EMBL" id="NWVD01000004">
    <property type="protein sequence ID" value="PCG08683.1"/>
    <property type="molecule type" value="Genomic_DNA"/>
</dbReference>
<comment type="caution">
    <text evidence="1">The sequence shown here is derived from an EMBL/GenBank/DDBJ whole genome shotgun (WGS) entry which is preliminary data.</text>
</comment>
<proteinExistence type="predicted"/>
<evidence type="ECO:0008006" key="3">
    <source>
        <dbReference type="Google" id="ProtNLM"/>
    </source>
</evidence>
<sequence>MANAWIIAPLPIVDVIAAADAGHGGLNVANDYAGVIWRAPLNPGGVVQLILDIGQMASFDTVALFGVRFTGSAGALNFYTRSAPGEAWTLVAPAQPVFAGAQSLADGRGVSLFAADQPIVNRQVLIEVYSATAGFVEVARAVIGARIVLERNFSFGASIGVKDLGSLEFSRRGVLLRASGAKLRTVALTFSSARKTEVEAMTQPLFERIGNTECVALVTDPAPDVLRQRRCYFGPLVGDLSQTWRRADAWEAKVNLVSAF</sequence>
<accession>A0A2A4HXF0</accession>
<name>A0A2A4HXF0_9SPHN</name>
<reference evidence="1 2" key="1">
    <citation type="submission" date="2017-09" db="EMBL/GenBank/DDBJ databases">
        <title>Sphingomonas ginsenosidimutans KACC 14949, whole genome shotgun sequence.</title>
        <authorList>
            <person name="Feng G."/>
            <person name="Zhu H."/>
        </authorList>
    </citation>
    <scope>NUCLEOTIDE SEQUENCE [LARGE SCALE GENOMIC DNA]</scope>
    <source>
        <strain evidence="1 2">KACC 14949</strain>
    </source>
</reference>
<dbReference type="AlphaFoldDB" id="A0A2A4HXF0"/>
<gene>
    <name evidence="1" type="ORF">COA17_11035</name>
</gene>
<keyword evidence="2" id="KW-1185">Reference proteome</keyword>
<protein>
    <recommendedName>
        <fullName evidence="3">F5/8 type C domain-containing protein</fullName>
    </recommendedName>
</protein>
<evidence type="ECO:0000313" key="2">
    <source>
        <dbReference type="Proteomes" id="UP000218784"/>
    </source>
</evidence>